<proteinExistence type="predicted"/>
<dbReference type="EMBL" id="VJXX01000002">
    <property type="protein sequence ID" value="MPY10730.1"/>
    <property type="molecule type" value="Genomic_DNA"/>
</dbReference>
<keyword evidence="1" id="KW-1133">Transmembrane helix</keyword>
<protein>
    <submittedName>
        <fullName evidence="2">Uncharacterized protein</fullName>
    </submittedName>
</protein>
<evidence type="ECO:0000313" key="2">
    <source>
        <dbReference type="EMBL" id="MPY10730.1"/>
    </source>
</evidence>
<gene>
    <name evidence="2" type="ORF">FNH21_08355</name>
</gene>
<feature type="transmembrane region" description="Helical" evidence="1">
    <location>
        <begin position="35"/>
        <end position="59"/>
    </location>
</feature>
<feature type="transmembrane region" description="Helical" evidence="1">
    <location>
        <begin position="154"/>
        <end position="174"/>
    </location>
</feature>
<dbReference type="Proteomes" id="UP000326464">
    <property type="component" value="Unassembled WGS sequence"/>
</dbReference>
<keyword evidence="3" id="KW-1185">Reference proteome</keyword>
<keyword evidence="1" id="KW-0472">Membrane</keyword>
<dbReference type="AlphaFoldDB" id="A0A7X1NQ25"/>
<evidence type="ECO:0000313" key="3">
    <source>
        <dbReference type="Proteomes" id="UP000326464"/>
    </source>
</evidence>
<keyword evidence="1" id="KW-0812">Transmembrane</keyword>
<feature type="transmembrane region" description="Helical" evidence="1">
    <location>
        <begin position="100"/>
        <end position="118"/>
    </location>
</feature>
<name>A0A7X1NQ25_9MICC</name>
<feature type="transmembrane region" description="Helical" evidence="1">
    <location>
        <begin position="12"/>
        <end position="28"/>
    </location>
</feature>
<reference evidence="3" key="1">
    <citation type="submission" date="2019-07" db="EMBL/GenBank/DDBJ databases">
        <title>Arthrobacter KR32 sp. nov., isolated from mountain cheese made of cows milk.</title>
        <authorList>
            <person name="Flegler A."/>
        </authorList>
    </citation>
    <scope>NUCLEOTIDE SEQUENCE [LARGE SCALE GENOMIC DNA]</scope>
    <source>
        <strain evidence="3">KR32</strain>
    </source>
</reference>
<comment type="caution">
    <text evidence="2">The sequence shown here is derived from an EMBL/GenBank/DDBJ whole genome shotgun (WGS) entry which is preliminary data.</text>
</comment>
<evidence type="ECO:0000256" key="1">
    <source>
        <dbReference type="SAM" id="Phobius"/>
    </source>
</evidence>
<accession>A0A7X1NQ25</accession>
<sequence>MATEYLRDELFTGAWFGLMTMVWFGWAQEAPPKRWALWLGVGSILGVLISVGLGIMVWRTWESPSALEGRYHWFGVLVVGEVVAAGLGARYLLRLHQGRWVAWWVAMVVALHFLPLAALLQAPMLSVLGVVQMIGLLVLLPVSRRQKGPTSALVGVWMGCTLLTSGLAIGVPAFSTVMA</sequence>
<feature type="transmembrane region" description="Helical" evidence="1">
    <location>
        <begin position="71"/>
        <end position="93"/>
    </location>
</feature>
<organism evidence="2 3">
    <name type="scientific">Arthrobacter bussei</name>
    <dbReference type="NCBI Taxonomy" id="2594179"/>
    <lineage>
        <taxon>Bacteria</taxon>
        <taxon>Bacillati</taxon>
        <taxon>Actinomycetota</taxon>
        <taxon>Actinomycetes</taxon>
        <taxon>Micrococcales</taxon>
        <taxon>Micrococcaceae</taxon>
        <taxon>Arthrobacter</taxon>
    </lineage>
</organism>
<feature type="transmembrane region" description="Helical" evidence="1">
    <location>
        <begin position="124"/>
        <end position="142"/>
    </location>
</feature>